<keyword evidence="5" id="KW-0653">Protein transport</keyword>
<keyword evidence="8" id="KW-0143">Chaperone</keyword>
<keyword evidence="4 9" id="KW-0812">Transmembrane</keyword>
<accession>A0A9J6P4Q1</accession>
<evidence type="ECO:0000256" key="4">
    <source>
        <dbReference type="ARBA" id="ARBA00022692"/>
    </source>
</evidence>
<protein>
    <submittedName>
        <fullName evidence="13">Membrane protein insertase YidC</fullName>
    </submittedName>
</protein>
<evidence type="ECO:0000256" key="7">
    <source>
        <dbReference type="ARBA" id="ARBA00023136"/>
    </source>
</evidence>
<keyword evidence="10" id="KW-0175">Coiled coil</keyword>
<feature type="transmembrane region" description="Helical" evidence="11">
    <location>
        <begin position="22"/>
        <end position="42"/>
    </location>
</feature>
<keyword evidence="3" id="KW-1003">Cell membrane</keyword>
<keyword evidence="7 11" id="KW-0472">Membrane</keyword>
<evidence type="ECO:0000256" key="6">
    <source>
        <dbReference type="ARBA" id="ARBA00022989"/>
    </source>
</evidence>
<name>A0A9J6P4Q1_9CLOT</name>
<sequence>MNIILEPLRLLLELIFNITGDWGIAIIILTVVIRGLIMPLSVKQKLSMRNQGQLNDKINEIKKKYADDKNRLNEEMAKYQQEMKASMAGCMGLVIQMPILMAMFSVIKAIPTEIGSVIVPWVESISSPDKMLIIPLIYVIVLSMPSILCNIKYMKVLLNRTFNGKQAMISAIFGIMITIKAPVALGIYFIIGGITTVVEEIIASIIYKKKMIKS</sequence>
<evidence type="ECO:0000256" key="5">
    <source>
        <dbReference type="ARBA" id="ARBA00022927"/>
    </source>
</evidence>
<evidence type="ECO:0000256" key="11">
    <source>
        <dbReference type="SAM" id="Phobius"/>
    </source>
</evidence>
<evidence type="ECO:0000256" key="2">
    <source>
        <dbReference type="ARBA" id="ARBA00022448"/>
    </source>
</evidence>
<dbReference type="PANTHER" id="PTHR12428">
    <property type="entry name" value="OXA1"/>
    <property type="match status" value="1"/>
</dbReference>
<dbReference type="InterPro" id="IPR047196">
    <property type="entry name" value="YidC_ALB_C"/>
</dbReference>
<comment type="subcellular location">
    <subcellularLocation>
        <location evidence="1">Cell membrane</location>
        <topology evidence="1">Multi-pass membrane protein</topology>
    </subcellularLocation>
    <subcellularLocation>
        <location evidence="9">Membrane</location>
        <topology evidence="9">Multi-pass membrane protein</topology>
    </subcellularLocation>
</comment>
<proteinExistence type="inferred from homology"/>
<reference evidence="13" key="2">
    <citation type="submission" date="2021-04" db="EMBL/GenBank/DDBJ databases">
        <authorList>
            <person name="Dong X."/>
        </authorList>
    </citation>
    <scope>NUCLEOTIDE SEQUENCE</scope>
    <source>
        <strain evidence="13">ZWT</strain>
    </source>
</reference>
<dbReference type="InterPro" id="IPR001708">
    <property type="entry name" value="YidC/ALB3/OXA1/COX18"/>
</dbReference>
<organism evidence="13 14">
    <name type="scientific">Oceanirhabdus seepicola</name>
    <dbReference type="NCBI Taxonomy" id="2828781"/>
    <lineage>
        <taxon>Bacteria</taxon>
        <taxon>Bacillati</taxon>
        <taxon>Bacillota</taxon>
        <taxon>Clostridia</taxon>
        <taxon>Eubacteriales</taxon>
        <taxon>Clostridiaceae</taxon>
        <taxon>Oceanirhabdus</taxon>
    </lineage>
</organism>
<dbReference type="Proteomes" id="UP001056429">
    <property type="component" value="Unassembled WGS sequence"/>
</dbReference>
<keyword evidence="6 11" id="KW-1133">Transmembrane helix</keyword>
<evidence type="ECO:0000256" key="3">
    <source>
        <dbReference type="ARBA" id="ARBA00022475"/>
    </source>
</evidence>
<keyword evidence="2" id="KW-0813">Transport</keyword>
<dbReference type="GO" id="GO:0032977">
    <property type="term" value="F:membrane insertase activity"/>
    <property type="evidence" value="ECO:0007669"/>
    <property type="project" value="InterPro"/>
</dbReference>
<evidence type="ECO:0000256" key="1">
    <source>
        <dbReference type="ARBA" id="ARBA00004651"/>
    </source>
</evidence>
<gene>
    <name evidence="13" type="ORF">KDK92_13625</name>
</gene>
<dbReference type="GO" id="GO:0005886">
    <property type="term" value="C:plasma membrane"/>
    <property type="evidence" value="ECO:0007669"/>
    <property type="project" value="UniProtKB-SubCell"/>
</dbReference>
<dbReference type="EMBL" id="JAGSOJ010000002">
    <property type="protein sequence ID" value="MCM1990765.1"/>
    <property type="molecule type" value="Genomic_DNA"/>
</dbReference>
<dbReference type="PANTHER" id="PTHR12428:SF65">
    <property type="entry name" value="CYTOCHROME C OXIDASE ASSEMBLY PROTEIN COX18, MITOCHONDRIAL"/>
    <property type="match status" value="1"/>
</dbReference>
<evidence type="ECO:0000313" key="13">
    <source>
        <dbReference type="EMBL" id="MCM1990765.1"/>
    </source>
</evidence>
<dbReference type="GO" id="GO:0015031">
    <property type="term" value="P:protein transport"/>
    <property type="evidence" value="ECO:0007669"/>
    <property type="project" value="UniProtKB-KW"/>
</dbReference>
<dbReference type="CDD" id="cd20070">
    <property type="entry name" value="5TM_YidC_Alb3"/>
    <property type="match status" value="1"/>
</dbReference>
<comment type="similarity">
    <text evidence="9">Belongs to the OXA1/ALB3/YidC family.</text>
</comment>
<keyword evidence="14" id="KW-1185">Reference proteome</keyword>
<dbReference type="NCBIfam" id="TIGR03592">
    <property type="entry name" value="yidC_oxa1_cterm"/>
    <property type="match status" value="1"/>
</dbReference>
<dbReference type="GO" id="GO:0051205">
    <property type="term" value="P:protein insertion into membrane"/>
    <property type="evidence" value="ECO:0007669"/>
    <property type="project" value="TreeGrafter"/>
</dbReference>
<dbReference type="InterPro" id="IPR028055">
    <property type="entry name" value="YidC/Oxa/ALB_C"/>
</dbReference>
<dbReference type="Pfam" id="PF02096">
    <property type="entry name" value="60KD_IMP"/>
    <property type="match status" value="1"/>
</dbReference>
<evidence type="ECO:0000313" key="14">
    <source>
        <dbReference type="Proteomes" id="UP001056429"/>
    </source>
</evidence>
<feature type="transmembrane region" description="Helical" evidence="11">
    <location>
        <begin position="88"/>
        <end position="111"/>
    </location>
</feature>
<evidence type="ECO:0000256" key="8">
    <source>
        <dbReference type="ARBA" id="ARBA00023186"/>
    </source>
</evidence>
<comment type="caution">
    <text evidence="13">The sequence shown here is derived from an EMBL/GenBank/DDBJ whole genome shotgun (WGS) entry which is preliminary data.</text>
</comment>
<dbReference type="RefSeq" id="WP_250859857.1">
    <property type="nucleotide sequence ID" value="NZ_JAGSOJ010000002.1"/>
</dbReference>
<evidence type="ECO:0000259" key="12">
    <source>
        <dbReference type="Pfam" id="PF02096"/>
    </source>
</evidence>
<reference evidence="13" key="1">
    <citation type="journal article" date="2021" name="mSystems">
        <title>Bacteria and Archaea Synergistically Convert Glycine Betaine to Biogenic Methane in the Formosa Cold Seep of the South China Sea.</title>
        <authorList>
            <person name="Li L."/>
            <person name="Zhang W."/>
            <person name="Zhang S."/>
            <person name="Song L."/>
            <person name="Sun Q."/>
            <person name="Zhang H."/>
            <person name="Xiang H."/>
            <person name="Dong X."/>
        </authorList>
    </citation>
    <scope>NUCLEOTIDE SEQUENCE</scope>
    <source>
        <strain evidence="13">ZWT</strain>
    </source>
</reference>
<feature type="domain" description="Membrane insertase YidC/Oxa/ALB C-terminal" evidence="12">
    <location>
        <begin position="22"/>
        <end position="202"/>
    </location>
</feature>
<evidence type="ECO:0000256" key="9">
    <source>
        <dbReference type="RuleBase" id="RU003945"/>
    </source>
</evidence>
<dbReference type="AlphaFoldDB" id="A0A9J6P4Q1"/>
<evidence type="ECO:0000256" key="10">
    <source>
        <dbReference type="SAM" id="Coils"/>
    </source>
</evidence>
<feature type="coiled-coil region" evidence="10">
    <location>
        <begin position="55"/>
        <end position="89"/>
    </location>
</feature>
<feature type="transmembrane region" description="Helical" evidence="11">
    <location>
        <begin position="131"/>
        <end position="150"/>
    </location>
</feature>